<sequence>MRERLRAADEEIQPPPGLWTRIAESAPAPGAPRSPLSFLRRRPQLMTVLFAVAALALGLVVWRLVGTGSERPAPPGPGTGLEVTVYNSEPACEKARTVKCALRLARDPHQAYAAPGNAAGRVWNGDRLATECVLTNGRLVRDKAGAISRRWYRVTSAEGAEGWLPGVHTRDVHQVPLCPSGES</sequence>
<dbReference type="EMBL" id="JBHSPX010000015">
    <property type="protein sequence ID" value="MFC6067705.1"/>
    <property type="molecule type" value="Genomic_DNA"/>
</dbReference>
<feature type="transmembrane region" description="Helical" evidence="1">
    <location>
        <begin position="45"/>
        <end position="65"/>
    </location>
</feature>
<keyword evidence="3" id="KW-1185">Reference proteome</keyword>
<reference evidence="3" key="1">
    <citation type="journal article" date="2019" name="Int. J. Syst. Evol. Microbiol.">
        <title>The Global Catalogue of Microorganisms (GCM) 10K type strain sequencing project: providing services to taxonomists for standard genome sequencing and annotation.</title>
        <authorList>
            <consortium name="The Broad Institute Genomics Platform"/>
            <consortium name="The Broad Institute Genome Sequencing Center for Infectious Disease"/>
            <person name="Wu L."/>
            <person name="Ma J."/>
        </authorList>
    </citation>
    <scope>NUCLEOTIDE SEQUENCE [LARGE SCALE GENOMIC DNA]</scope>
    <source>
        <strain evidence="3">CGMCC 1.15180</strain>
    </source>
</reference>
<keyword evidence="1" id="KW-1133">Transmembrane helix</keyword>
<evidence type="ECO:0008006" key="4">
    <source>
        <dbReference type="Google" id="ProtNLM"/>
    </source>
</evidence>
<name>A0ABW1MV24_9ACTN</name>
<keyword evidence="1" id="KW-0812">Transmembrane</keyword>
<comment type="caution">
    <text evidence="2">The sequence shown here is derived from an EMBL/GenBank/DDBJ whole genome shotgun (WGS) entry which is preliminary data.</text>
</comment>
<organism evidence="2 3">
    <name type="scientific">Streptomyces ochraceiscleroticus</name>
    <dbReference type="NCBI Taxonomy" id="47761"/>
    <lineage>
        <taxon>Bacteria</taxon>
        <taxon>Bacillati</taxon>
        <taxon>Actinomycetota</taxon>
        <taxon>Actinomycetes</taxon>
        <taxon>Kitasatosporales</taxon>
        <taxon>Streptomycetaceae</taxon>
        <taxon>Streptomyces</taxon>
    </lineage>
</organism>
<evidence type="ECO:0000256" key="1">
    <source>
        <dbReference type="SAM" id="Phobius"/>
    </source>
</evidence>
<keyword evidence="1" id="KW-0472">Membrane</keyword>
<accession>A0ABW1MV24</accession>
<evidence type="ECO:0000313" key="2">
    <source>
        <dbReference type="EMBL" id="MFC6067705.1"/>
    </source>
</evidence>
<proteinExistence type="predicted"/>
<evidence type="ECO:0000313" key="3">
    <source>
        <dbReference type="Proteomes" id="UP001596139"/>
    </source>
</evidence>
<protein>
    <recommendedName>
        <fullName evidence="4">Serine/threonine protein kinase</fullName>
    </recommendedName>
</protein>
<dbReference type="Proteomes" id="UP001596139">
    <property type="component" value="Unassembled WGS sequence"/>
</dbReference>
<dbReference type="RefSeq" id="WP_245659204.1">
    <property type="nucleotide sequence ID" value="NZ_JBHSPX010000015.1"/>
</dbReference>
<gene>
    <name evidence="2" type="ORF">ACFP4F_34865</name>
</gene>